<sequence length="55" mass="6138">MLLLPHRGARDPPLLWRKPTWQPSAGMQEHCELPFKTSIKTGEESPTTGGPFIVP</sequence>
<organism evidence="2">
    <name type="scientific">Anguilla anguilla</name>
    <name type="common">European freshwater eel</name>
    <name type="synonym">Muraena anguilla</name>
    <dbReference type="NCBI Taxonomy" id="7936"/>
    <lineage>
        <taxon>Eukaryota</taxon>
        <taxon>Metazoa</taxon>
        <taxon>Chordata</taxon>
        <taxon>Craniata</taxon>
        <taxon>Vertebrata</taxon>
        <taxon>Euteleostomi</taxon>
        <taxon>Actinopterygii</taxon>
        <taxon>Neopterygii</taxon>
        <taxon>Teleostei</taxon>
        <taxon>Anguilliformes</taxon>
        <taxon>Anguillidae</taxon>
        <taxon>Anguilla</taxon>
    </lineage>
</organism>
<proteinExistence type="predicted"/>
<name>A0A0E9SBB7_ANGAN</name>
<evidence type="ECO:0000313" key="2">
    <source>
        <dbReference type="EMBL" id="JAH37788.1"/>
    </source>
</evidence>
<protein>
    <submittedName>
        <fullName evidence="2">Uncharacterized protein</fullName>
    </submittedName>
</protein>
<evidence type="ECO:0000256" key="1">
    <source>
        <dbReference type="SAM" id="MobiDB-lite"/>
    </source>
</evidence>
<reference evidence="2" key="1">
    <citation type="submission" date="2014-11" db="EMBL/GenBank/DDBJ databases">
        <authorList>
            <person name="Amaro Gonzalez C."/>
        </authorList>
    </citation>
    <scope>NUCLEOTIDE SEQUENCE</scope>
</reference>
<reference evidence="2" key="2">
    <citation type="journal article" date="2015" name="Fish Shellfish Immunol.">
        <title>Early steps in the European eel (Anguilla anguilla)-Vibrio vulnificus interaction in the gills: Role of the RtxA13 toxin.</title>
        <authorList>
            <person name="Callol A."/>
            <person name="Pajuelo D."/>
            <person name="Ebbesson L."/>
            <person name="Teles M."/>
            <person name="MacKenzie S."/>
            <person name="Amaro C."/>
        </authorList>
    </citation>
    <scope>NUCLEOTIDE SEQUENCE</scope>
</reference>
<feature type="region of interest" description="Disordered" evidence="1">
    <location>
        <begin position="36"/>
        <end position="55"/>
    </location>
</feature>
<accession>A0A0E9SBB7</accession>
<feature type="compositionally biased region" description="Polar residues" evidence="1">
    <location>
        <begin position="38"/>
        <end position="48"/>
    </location>
</feature>
<dbReference type="AlphaFoldDB" id="A0A0E9SBB7"/>
<dbReference type="EMBL" id="GBXM01070789">
    <property type="protein sequence ID" value="JAH37788.1"/>
    <property type="molecule type" value="Transcribed_RNA"/>
</dbReference>